<dbReference type="InterPro" id="IPR029052">
    <property type="entry name" value="Metallo-depent_PP-like"/>
</dbReference>
<feature type="chain" id="PRO_5041996068" description="Sphingomyelin phosphodiesterase" evidence="6">
    <location>
        <begin position="22"/>
        <end position="659"/>
    </location>
</feature>
<evidence type="ECO:0008006" key="11">
    <source>
        <dbReference type="Google" id="ProtNLM"/>
    </source>
</evidence>
<dbReference type="EMBL" id="JAODUP010000278">
    <property type="protein sequence ID" value="KAK2154066.1"/>
    <property type="molecule type" value="Genomic_DNA"/>
</dbReference>
<dbReference type="PANTHER" id="PTHR10340:SF34">
    <property type="entry name" value="SPHINGOMYELIN PHOSPHODIESTERASE"/>
    <property type="match status" value="1"/>
</dbReference>
<evidence type="ECO:0000256" key="3">
    <source>
        <dbReference type="ARBA" id="ARBA00022525"/>
    </source>
</evidence>
<accession>A0AAD9JJ78</accession>
<evidence type="ECO:0000256" key="1">
    <source>
        <dbReference type="ARBA" id="ARBA00004613"/>
    </source>
</evidence>
<name>A0AAD9JJ78_9ANNE</name>
<dbReference type="Proteomes" id="UP001208570">
    <property type="component" value="Unassembled WGS sequence"/>
</dbReference>
<feature type="signal peptide" evidence="6">
    <location>
        <begin position="1"/>
        <end position="21"/>
    </location>
</feature>
<keyword evidence="4" id="KW-0378">Hydrolase</keyword>
<evidence type="ECO:0000256" key="2">
    <source>
        <dbReference type="ARBA" id="ARBA00008234"/>
    </source>
</evidence>
<comment type="subcellular location">
    <subcellularLocation>
        <location evidence="1">Secreted</location>
    </subcellularLocation>
</comment>
<keyword evidence="10" id="KW-1185">Reference proteome</keyword>
<evidence type="ECO:0000313" key="9">
    <source>
        <dbReference type="EMBL" id="KAK2154066.1"/>
    </source>
</evidence>
<evidence type="ECO:0000259" key="7">
    <source>
        <dbReference type="Pfam" id="PF00149"/>
    </source>
</evidence>
<dbReference type="Gene3D" id="3.60.21.10">
    <property type="match status" value="1"/>
</dbReference>
<evidence type="ECO:0000256" key="4">
    <source>
        <dbReference type="ARBA" id="ARBA00022801"/>
    </source>
</evidence>
<dbReference type="GO" id="GO:0005576">
    <property type="term" value="C:extracellular region"/>
    <property type="evidence" value="ECO:0007669"/>
    <property type="project" value="UniProtKB-SubCell"/>
</dbReference>
<dbReference type="InterPro" id="IPR004843">
    <property type="entry name" value="Calcineurin-like_PHP"/>
</dbReference>
<reference evidence="9" key="1">
    <citation type="journal article" date="2023" name="Mol. Biol. Evol.">
        <title>Third-Generation Sequencing Reveals the Adaptive Role of the Epigenome in Three Deep-Sea Polychaetes.</title>
        <authorList>
            <person name="Perez M."/>
            <person name="Aroh O."/>
            <person name="Sun Y."/>
            <person name="Lan Y."/>
            <person name="Juniper S.K."/>
            <person name="Young C.R."/>
            <person name="Angers B."/>
            <person name="Qian P.Y."/>
        </authorList>
    </citation>
    <scope>NUCLEOTIDE SEQUENCE</scope>
    <source>
        <strain evidence="9">P08H-3</strain>
    </source>
</reference>
<dbReference type="AlphaFoldDB" id="A0AAD9JJ78"/>
<dbReference type="SUPFAM" id="SSF56300">
    <property type="entry name" value="Metallo-dependent phosphatases"/>
    <property type="match status" value="1"/>
</dbReference>
<gene>
    <name evidence="9" type="ORF">LSH36_278g06036</name>
</gene>
<sequence>MNPQTIALFVPLMLLFIRCQGASIGDEFVRWRPPFDMSPNNENIDVLKTINGRFHRAQMFMEYTKRHIFGASSEIQSTLRALLTEIDGLDTEPFEDVGDDLFDYVIELKPTDYCTNDLSDLKKALDSLRDIDNMLASTNKTCPLCLDLFGFLRRLVCFLDCNKWTKLLIVTCEILLEKAGDSSPAMCNGTITLQAPFMYTVLRESTPYDYCETLNMCFPPPEPNNLAVKEKVSRLSEKNDFRSKIEVQSSKKRKNNQIKILHLADIHLSTVYATGSAVDCDMYVCCREEYPGNGSARAYGEYNCNIPERTMHHILNSAKQLKPDFIIYTGDSPPHTIWEESLQSQLNCSSIVVKALQEHFSDVRVYPSIGNHDNAIIVRNTVSVFCIIMTILTPTSDMWTTMNDVFTDLWRDLADFGGEQEETMRQMAYYTMLIPGYNNKLRILAINTNHYWYSLNFMAPLNRNTTEEEIHRQFVIDTLKMARLNGEKFIDWETGLAKVVNYVALSVSSRFFVNPSLRMLYLDDVTFEVLNYENYYADLDTQDPDTPPPVKLNYDAKGLYGLEDLSAESWKELSMRFVDDDMLFQTWYDNRQAKALTEKCTEDCHKFHICGMWFPNYDEVEECVFNWDEHITSGSGFYSHVTALYLCPELAYTLISWLF</sequence>
<keyword evidence="6" id="KW-0732">Signal</keyword>
<protein>
    <recommendedName>
        <fullName evidence="11">Sphingomyelin phosphodiesterase</fullName>
    </recommendedName>
</protein>
<keyword evidence="5" id="KW-0325">Glycoprotein</keyword>
<evidence type="ECO:0000313" key="10">
    <source>
        <dbReference type="Proteomes" id="UP001208570"/>
    </source>
</evidence>
<evidence type="ECO:0000256" key="6">
    <source>
        <dbReference type="SAM" id="SignalP"/>
    </source>
</evidence>
<comment type="similarity">
    <text evidence="2">Belongs to the acid sphingomyelinase family.</text>
</comment>
<proteinExistence type="inferred from homology"/>
<evidence type="ECO:0000256" key="5">
    <source>
        <dbReference type="ARBA" id="ARBA00023180"/>
    </source>
</evidence>
<dbReference type="Pfam" id="PF00149">
    <property type="entry name" value="Metallophos"/>
    <property type="match status" value="1"/>
</dbReference>
<evidence type="ECO:0000259" key="8">
    <source>
        <dbReference type="Pfam" id="PF19272"/>
    </source>
</evidence>
<keyword evidence="3" id="KW-0964">Secreted</keyword>
<dbReference type="InterPro" id="IPR045473">
    <property type="entry name" value="ASM_C"/>
</dbReference>
<feature type="domain" description="Calcineurin-like phosphoesterase" evidence="7">
    <location>
        <begin position="258"/>
        <end position="380"/>
    </location>
</feature>
<comment type="caution">
    <text evidence="9">The sequence shown here is derived from an EMBL/GenBank/DDBJ whole genome shotgun (WGS) entry which is preliminary data.</text>
</comment>
<dbReference type="PANTHER" id="PTHR10340">
    <property type="entry name" value="SPHINGOMYELIN PHOSPHODIESTERASE"/>
    <property type="match status" value="1"/>
</dbReference>
<feature type="domain" description="Sphingomyelin phosphodiesterase C-terminal" evidence="8">
    <location>
        <begin position="507"/>
        <end position="624"/>
    </location>
</feature>
<organism evidence="9 10">
    <name type="scientific">Paralvinella palmiformis</name>
    <dbReference type="NCBI Taxonomy" id="53620"/>
    <lineage>
        <taxon>Eukaryota</taxon>
        <taxon>Metazoa</taxon>
        <taxon>Spiralia</taxon>
        <taxon>Lophotrochozoa</taxon>
        <taxon>Annelida</taxon>
        <taxon>Polychaeta</taxon>
        <taxon>Sedentaria</taxon>
        <taxon>Canalipalpata</taxon>
        <taxon>Terebellida</taxon>
        <taxon>Terebelliformia</taxon>
        <taxon>Alvinellidae</taxon>
        <taxon>Paralvinella</taxon>
    </lineage>
</organism>
<dbReference type="GO" id="GO:0016787">
    <property type="term" value="F:hydrolase activity"/>
    <property type="evidence" value="ECO:0007669"/>
    <property type="project" value="UniProtKB-KW"/>
</dbReference>
<dbReference type="Pfam" id="PF19272">
    <property type="entry name" value="ASMase_C"/>
    <property type="match status" value="1"/>
</dbReference>